<dbReference type="PANTHER" id="PTHR34405:SF1">
    <property type="entry name" value="CRISPR-ASSOCIATED ENDORIBONUCLEASE CAS2"/>
    <property type="match status" value="1"/>
</dbReference>
<dbReference type="Proteomes" id="UP000535509">
    <property type="component" value="Unassembled WGS sequence"/>
</dbReference>
<dbReference type="InterPro" id="IPR019199">
    <property type="entry name" value="Virulence_VapD/CRISPR_Cas2"/>
</dbReference>
<comment type="caution">
    <text evidence="10">The sequence shown here is derived from an EMBL/GenBank/DDBJ whole genome shotgun (WGS) entry which is preliminary data.</text>
</comment>
<dbReference type="InterPro" id="IPR021127">
    <property type="entry name" value="CRISPR_associated_Cas2"/>
</dbReference>
<evidence type="ECO:0000256" key="4">
    <source>
        <dbReference type="ARBA" id="ARBA00022723"/>
    </source>
</evidence>
<dbReference type="CDD" id="cd09725">
    <property type="entry name" value="Cas2_I_II_III"/>
    <property type="match status" value="1"/>
</dbReference>
<dbReference type="OMA" id="FKICKQY"/>
<feature type="non-terminal residue" evidence="10">
    <location>
        <position position="98"/>
    </location>
</feature>
<keyword evidence="8" id="KW-0051">Antiviral defense</keyword>
<evidence type="ECO:0000313" key="10">
    <source>
        <dbReference type="EMBL" id="EAK0469417.1"/>
    </source>
</evidence>
<keyword evidence="5 10" id="KW-0255">Endonuclease</keyword>
<dbReference type="Gene3D" id="3.30.70.240">
    <property type="match status" value="1"/>
</dbReference>
<keyword evidence="6" id="KW-0378">Hydrolase</keyword>
<evidence type="ECO:0000256" key="5">
    <source>
        <dbReference type="ARBA" id="ARBA00022759"/>
    </source>
</evidence>
<comment type="similarity">
    <text evidence="2">Belongs to the CRISPR-associated endoribonuclease Cas2 protein family.</text>
</comment>
<dbReference type="NCBIfam" id="TIGR01573">
    <property type="entry name" value="cas2"/>
    <property type="match status" value="1"/>
</dbReference>
<accession>A0A5L4IGM1</accession>
<dbReference type="EMBL" id="AACCXM010000014">
    <property type="protein sequence ID" value="EAK0469417.1"/>
    <property type="molecule type" value="Genomic_DNA"/>
</dbReference>
<evidence type="ECO:0000256" key="2">
    <source>
        <dbReference type="ARBA" id="ARBA00009959"/>
    </source>
</evidence>
<dbReference type="GO" id="GO:0046872">
    <property type="term" value="F:metal ion binding"/>
    <property type="evidence" value="ECO:0007669"/>
    <property type="project" value="UniProtKB-KW"/>
</dbReference>
<evidence type="ECO:0000313" key="11">
    <source>
        <dbReference type="Proteomes" id="UP000535509"/>
    </source>
</evidence>
<keyword evidence="11" id="KW-1185">Reference proteome</keyword>
<organism evidence="10">
    <name type="scientific">Campylobacter fetus</name>
    <dbReference type="NCBI Taxonomy" id="196"/>
    <lineage>
        <taxon>Bacteria</taxon>
        <taxon>Pseudomonadati</taxon>
        <taxon>Campylobacterota</taxon>
        <taxon>Epsilonproteobacteria</taxon>
        <taxon>Campylobacterales</taxon>
        <taxon>Campylobacteraceae</taxon>
        <taxon>Campylobacter</taxon>
    </lineage>
</organism>
<gene>
    <name evidence="10" type="primary">cas2</name>
    <name evidence="10" type="ORF">AAH24_08645</name>
    <name evidence="9" type="ORF">CX802_09015</name>
</gene>
<evidence type="ECO:0000256" key="3">
    <source>
        <dbReference type="ARBA" id="ARBA00022722"/>
    </source>
</evidence>
<dbReference type="Pfam" id="PF09827">
    <property type="entry name" value="CRISPR_Cas2"/>
    <property type="match status" value="1"/>
</dbReference>
<keyword evidence="3" id="KW-0540">Nuclease</keyword>
<dbReference type="SUPFAM" id="SSF143430">
    <property type="entry name" value="TTP0101/SSO1404-like"/>
    <property type="match status" value="1"/>
</dbReference>
<keyword evidence="4" id="KW-0479">Metal-binding</keyword>
<dbReference type="EMBL" id="AABTCC010000042">
    <property type="protein sequence ID" value="EAI8859962.1"/>
    <property type="molecule type" value="Genomic_DNA"/>
</dbReference>
<evidence type="ECO:0000256" key="1">
    <source>
        <dbReference type="ARBA" id="ARBA00001946"/>
    </source>
</evidence>
<name>A0A5L4IGM1_CAMFE</name>
<dbReference type="GO" id="GO:0043571">
    <property type="term" value="P:maintenance of CRISPR repeat elements"/>
    <property type="evidence" value="ECO:0007669"/>
    <property type="project" value="InterPro"/>
</dbReference>
<proteinExistence type="inferred from homology"/>
<dbReference type="HAMAP" id="MF_01471">
    <property type="entry name" value="Cas2"/>
    <property type="match status" value="1"/>
</dbReference>
<sequence length="98" mass="11544">MKNYNYAYVFYDISDKESEAGKRRVTKVFKLCKKYFLHHQKSVFKGEITPANFIKFKSAIEKLIDKNIDVITVLRLIRKDDVDEISIGGLDFVKNEMF</sequence>
<reference evidence="10" key="1">
    <citation type="submission" date="2018-05" db="EMBL/GenBank/DDBJ databases">
        <authorList>
            <consortium name="PulseNet: The National Subtyping Network for Foodborne Disease Surveillance"/>
            <person name="Tarr C.L."/>
            <person name="Trees E."/>
            <person name="Katz L.S."/>
            <person name="Carleton-Romer H.A."/>
            <person name="Stroika S."/>
            <person name="Kucerova Z."/>
            <person name="Roache K.F."/>
            <person name="Sabol A.L."/>
            <person name="Besser J."/>
            <person name="Gerner-Smidt P."/>
        </authorList>
    </citation>
    <scope>NUCLEOTIDE SEQUENCE</scope>
    <source>
        <strain evidence="10">D4313</strain>
        <strain evidence="9 11">PNUSAC001503</strain>
    </source>
</reference>
<evidence type="ECO:0000313" key="9">
    <source>
        <dbReference type="EMBL" id="EAI8859962.1"/>
    </source>
</evidence>
<dbReference type="GO" id="GO:0004521">
    <property type="term" value="F:RNA endonuclease activity"/>
    <property type="evidence" value="ECO:0007669"/>
    <property type="project" value="InterPro"/>
</dbReference>
<keyword evidence="7" id="KW-0460">Magnesium</keyword>
<dbReference type="RefSeq" id="WP_419250072.1">
    <property type="nucleotide sequence ID" value="NZ_CBCUOC010000012.1"/>
</dbReference>
<dbReference type="GO" id="GO:0016787">
    <property type="term" value="F:hydrolase activity"/>
    <property type="evidence" value="ECO:0007669"/>
    <property type="project" value="UniProtKB-KW"/>
</dbReference>
<protein>
    <submittedName>
        <fullName evidence="10">CRISPR-associated endonuclease Cas2</fullName>
    </submittedName>
</protein>
<evidence type="ECO:0000256" key="6">
    <source>
        <dbReference type="ARBA" id="ARBA00022801"/>
    </source>
</evidence>
<evidence type="ECO:0000256" key="7">
    <source>
        <dbReference type="ARBA" id="ARBA00022842"/>
    </source>
</evidence>
<dbReference type="AlphaFoldDB" id="A0A5L4IGM1"/>
<dbReference type="PANTHER" id="PTHR34405">
    <property type="entry name" value="CRISPR-ASSOCIATED ENDORIBONUCLEASE CAS2"/>
    <property type="match status" value="1"/>
</dbReference>
<dbReference type="GO" id="GO:0051607">
    <property type="term" value="P:defense response to virus"/>
    <property type="evidence" value="ECO:0007669"/>
    <property type="project" value="UniProtKB-KW"/>
</dbReference>
<comment type="cofactor">
    <cofactor evidence="1">
        <name>Mg(2+)</name>
        <dbReference type="ChEBI" id="CHEBI:18420"/>
    </cofactor>
</comment>
<evidence type="ECO:0000256" key="8">
    <source>
        <dbReference type="ARBA" id="ARBA00023118"/>
    </source>
</evidence>